<protein>
    <submittedName>
        <fullName evidence="1">Uncharacterized protein</fullName>
    </submittedName>
</protein>
<proteinExistence type="predicted"/>
<gene>
    <name evidence="1" type="ORF">V6N12_018729</name>
</gene>
<name>A0ABR2AUJ1_9ROSI</name>
<organism evidence="1 2">
    <name type="scientific">Hibiscus sabdariffa</name>
    <name type="common">roselle</name>
    <dbReference type="NCBI Taxonomy" id="183260"/>
    <lineage>
        <taxon>Eukaryota</taxon>
        <taxon>Viridiplantae</taxon>
        <taxon>Streptophyta</taxon>
        <taxon>Embryophyta</taxon>
        <taxon>Tracheophyta</taxon>
        <taxon>Spermatophyta</taxon>
        <taxon>Magnoliopsida</taxon>
        <taxon>eudicotyledons</taxon>
        <taxon>Gunneridae</taxon>
        <taxon>Pentapetalae</taxon>
        <taxon>rosids</taxon>
        <taxon>malvids</taxon>
        <taxon>Malvales</taxon>
        <taxon>Malvaceae</taxon>
        <taxon>Malvoideae</taxon>
        <taxon>Hibiscus</taxon>
    </lineage>
</organism>
<keyword evidence="2" id="KW-1185">Reference proteome</keyword>
<evidence type="ECO:0000313" key="1">
    <source>
        <dbReference type="EMBL" id="KAK8497817.1"/>
    </source>
</evidence>
<evidence type="ECO:0000313" key="2">
    <source>
        <dbReference type="Proteomes" id="UP001472677"/>
    </source>
</evidence>
<sequence length="89" mass="9934">MRSAISQTKGDLDFMLFSGAKARRQSGINFGIYNFYTYYNLILVSAVDWQLRTTALAQLTLDSLDALSLGAYSQQGNCIRETFTSHPSL</sequence>
<accession>A0ABR2AUJ1</accession>
<dbReference type="Proteomes" id="UP001472677">
    <property type="component" value="Unassembled WGS sequence"/>
</dbReference>
<comment type="caution">
    <text evidence="1">The sequence shown here is derived from an EMBL/GenBank/DDBJ whole genome shotgun (WGS) entry which is preliminary data.</text>
</comment>
<dbReference type="EMBL" id="JBBPBM010000293">
    <property type="protein sequence ID" value="KAK8497817.1"/>
    <property type="molecule type" value="Genomic_DNA"/>
</dbReference>
<reference evidence="1 2" key="1">
    <citation type="journal article" date="2024" name="G3 (Bethesda)">
        <title>Genome assembly of Hibiscus sabdariffa L. provides insights into metabolisms of medicinal natural products.</title>
        <authorList>
            <person name="Kim T."/>
        </authorList>
    </citation>
    <scope>NUCLEOTIDE SEQUENCE [LARGE SCALE GENOMIC DNA]</scope>
    <source>
        <strain evidence="1">TK-2024</strain>
        <tissue evidence="1">Old leaves</tissue>
    </source>
</reference>